<gene>
    <name evidence="13" type="primary">PER12</name>
    <name evidence="13" type="ORF">QJS10_CPA08g00624</name>
</gene>
<evidence type="ECO:0000259" key="12">
    <source>
        <dbReference type="PROSITE" id="PS50873"/>
    </source>
</evidence>
<keyword evidence="14" id="KW-1185">Reference proteome</keyword>
<comment type="cofactor">
    <cofactor evidence="2">
        <name>heme b</name>
        <dbReference type="ChEBI" id="CHEBI:60344"/>
    </cofactor>
</comment>
<keyword evidence="7" id="KW-0560">Oxidoreductase</keyword>
<dbReference type="PROSITE" id="PS50873">
    <property type="entry name" value="PEROXIDASE_4"/>
    <property type="match status" value="1"/>
</dbReference>
<dbReference type="InterPro" id="IPR002016">
    <property type="entry name" value="Haem_peroxidase"/>
</dbReference>
<dbReference type="PANTHER" id="PTHR31517:SF48">
    <property type="entry name" value="PEROXIDASE 16-RELATED"/>
    <property type="match status" value="1"/>
</dbReference>
<protein>
    <submittedName>
        <fullName evidence="13">Peroxidase 12</fullName>
    </submittedName>
</protein>
<dbReference type="InterPro" id="IPR000823">
    <property type="entry name" value="Peroxidase_pln"/>
</dbReference>
<accession>A0AAV9EBC2</accession>
<dbReference type="EMBL" id="JAUJYO010000008">
    <property type="protein sequence ID" value="KAK1310527.1"/>
    <property type="molecule type" value="Genomic_DNA"/>
</dbReference>
<comment type="cofactor">
    <cofactor evidence="10">
        <name>Ca(2+)</name>
        <dbReference type="ChEBI" id="CHEBI:29108"/>
    </cofactor>
    <text evidence="10">Binds 2 calcium ions per subunit.</text>
</comment>
<dbReference type="Pfam" id="PF00141">
    <property type="entry name" value="peroxidase"/>
    <property type="match status" value="1"/>
</dbReference>
<keyword evidence="8" id="KW-0408">Iron</keyword>
<dbReference type="InterPro" id="IPR010255">
    <property type="entry name" value="Haem_peroxidase_sf"/>
</dbReference>
<organism evidence="13 14">
    <name type="scientific">Acorus calamus</name>
    <name type="common">Sweet flag</name>
    <dbReference type="NCBI Taxonomy" id="4465"/>
    <lineage>
        <taxon>Eukaryota</taxon>
        <taxon>Viridiplantae</taxon>
        <taxon>Streptophyta</taxon>
        <taxon>Embryophyta</taxon>
        <taxon>Tracheophyta</taxon>
        <taxon>Spermatophyta</taxon>
        <taxon>Magnoliopsida</taxon>
        <taxon>Liliopsida</taxon>
        <taxon>Acoraceae</taxon>
        <taxon>Acorus</taxon>
    </lineage>
</organism>
<feature type="domain" description="Plant heme peroxidase family profile" evidence="12">
    <location>
        <begin position="1"/>
        <end position="98"/>
    </location>
</feature>
<evidence type="ECO:0000256" key="9">
    <source>
        <dbReference type="ARBA" id="ARBA00023324"/>
    </source>
</evidence>
<sequence length="117" mass="12968">MDESFASWLRVTCPKTDSPNSTPLDVRTPDAFDNKYYGLFTSDQGLQNDEWTRGIMNRFATDQMAFFERFAVAMMKMGQLGVLTGNQGEIRRRYGVRNSVGGGLGSVVGEDVKVSAV</sequence>
<feature type="binding site" evidence="10">
    <location>
        <position position="25"/>
    </location>
    <ligand>
        <name>Ca(2+)</name>
        <dbReference type="ChEBI" id="CHEBI:29108"/>
        <label>2</label>
    </ligand>
</feature>
<keyword evidence="3 13" id="KW-0575">Peroxidase</keyword>
<evidence type="ECO:0000313" key="13">
    <source>
        <dbReference type="EMBL" id="KAK1310527.1"/>
    </source>
</evidence>
<evidence type="ECO:0000256" key="11">
    <source>
        <dbReference type="RuleBase" id="RU004241"/>
    </source>
</evidence>
<dbReference type="Proteomes" id="UP001180020">
    <property type="component" value="Unassembled WGS sequence"/>
</dbReference>
<comment type="caution">
    <text evidence="13">The sequence shown here is derived from an EMBL/GenBank/DDBJ whole genome shotgun (WGS) entry which is preliminary data.</text>
</comment>
<evidence type="ECO:0000256" key="4">
    <source>
        <dbReference type="ARBA" id="ARBA00022617"/>
    </source>
</evidence>
<proteinExistence type="inferred from homology"/>
<feature type="binding site" evidence="10">
    <location>
        <position position="33"/>
    </location>
    <ligand>
        <name>Ca(2+)</name>
        <dbReference type="ChEBI" id="CHEBI:29108"/>
        <label>2</label>
    </ligand>
</feature>
<name>A0AAV9EBC2_ACOCL</name>
<evidence type="ECO:0000256" key="3">
    <source>
        <dbReference type="ARBA" id="ARBA00022559"/>
    </source>
</evidence>
<evidence type="ECO:0000256" key="8">
    <source>
        <dbReference type="ARBA" id="ARBA00023004"/>
    </source>
</evidence>
<evidence type="ECO:0000256" key="7">
    <source>
        <dbReference type="ARBA" id="ARBA00023002"/>
    </source>
</evidence>
<comment type="similarity">
    <text evidence="11">Belongs to the peroxidase family.</text>
</comment>
<keyword evidence="5 10" id="KW-0479">Metal-binding</keyword>
<dbReference type="GO" id="GO:0006979">
    <property type="term" value="P:response to oxidative stress"/>
    <property type="evidence" value="ECO:0007669"/>
    <property type="project" value="InterPro"/>
</dbReference>
<dbReference type="PANTHER" id="PTHR31517">
    <property type="match status" value="1"/>
</dbReference>
<evidence type="ECO:0000256" key="1">
    <source>
        <dbReference type="ARBA" id="ARBA00000189"/>
    </source>
</evidence>
<keyword evidence="6 10" id="KW-0106">Calcium</keyword>
<evidence type="ECO:0000256" key="6">
    <source>
        <dbReference type="ARBA" id="ARBA00022837"/>
    </source>
</evidence>
<dbReference type="GO" id="GO:0042744">
    <property type="term" value="P:hydrogen peroxide catabolic process"/>
    <property type="evidence" value="ECO:0007669"/>
    <property type="project" value="UniProtKB-KW"/>
</dbReference>
<feature type="binding site" evidence="10">
    <location>
        <position position="28"/>
    </location>
    <ligand>
        <name>Ca(2+)</name>
        <dbReference type="ChEBI" id="CHEBI:29108"/>
        <label>2</label>
    </ligand>
</feature>
<comment type="catalytic activity">
    <reaction evidence="1">
        <text>2 a phenolic donor + H2O2 = 2 a phenolic radical donor + 2 H2O</text>
        <dbReference type="Rhea" id="RHEA:56136"/>
        <dbReference type="ChEBI" id="CHEBI:15377"/>
        <dbReference type="ChEBI" id="CHEBI:16240"/>
        <dbReference type="ChEBI" id="CHEBI:139520"/>
        <dbReference type="ChEBI" id="CHEBI:139521"/>
        <dbReference type="EC" id="1.11.1.7"/>
    </reaction>
</comment>
<dbReference type="GO" id="GO:0140825">
    <property type="term" value="F:lactoperoxidase activity"/>
    <property type="evidence" value="ECO:0007669"/>
    <property type="project" value="UniProtKB-EC"/>
</dbReference>
<dbReference type="GO" id="GO:0046872">
    <property type="term" value="F:metal ion binding"/>
    <property type="evidence" value="ECO:0007669"/>
    <property type="project" value="UniProtKB-KW"/>
</dbReference>
<reference evidence="13" key="1">
    <citation type="journal article" date="2023" name="Nat. Commun.">
        <title>Diploid and tetraploid genomes of Acorus and the evolution of monocots.</title>
        <authorList>
            <person name="Ma L."/>
            <person name="Liu K.W."/>
            <person name="Li Z."/>
            <person name="Hsiao Y.Y."/>
            <person name="Qi Y."/>
            <person name="Fu T."/>
            <person name="Tang G.D."/>
            <person name="Zhang D."/>
            <person name="Sun W.H."/>
            <person name="Liu D.K."/>
            <person name="Li Y."/>
            <person name="Chen G.Z."/>
            <person name="Liu X.D."/>
            <person name="Liao X.Y."/>
            <person name="Jiang Y.T."/>
            <person name="Yu X."/>
            <person name="Hao Y."/>
            <person name="Huang J."/>
            <person name="Zhao X.W."/>
            <person name="Ke S."/>
            <person name="Chen Y.Y."/>
            <person name="Wu W.L."/>
            <person name="Hsu J.L."/>
            <person name="Lin Y.F."/>
            <person name="Huang M.D."/>
            <person name="Li C.Y."/>
            <person name="Huang L."/>
            <person name="Wang Z.W."/>
            <person name="Zhao X."/>
            <person name="Zhong W.Y."/>
            <person name="Peng D.H."/>
            <person name="Ahmad S."/>
            <person name="Lan S."/>
            <person name="Zhang J.S."/>
            <person name="Tsai W.C."/>
            <person name="Van de Peer Y."/>
            <person name="Liu Z.J."/>
        </authorList>
    </citation>
    <scope>NUCLEOTIDE SEQUENCE</scope>
    <source>
        <strain evidence="13">CP</strain>
    </source>
</reference>
<evidence type="ECO:0000256" key="2">
    <source>
        <dbReference type="ARBA" id="ARBA00001970"/>
    </source>
</evidence>
<dbReference type="Gene3D" id="1.10.420.10">
    <property type="entry name" value="Peroxidase, domain 2"/>
    <property type="match status" value="1"/>
</dbReference>
<dbReference type="GO" id="GO:0020037">
    <property type="term" value="F:heme binding"/>
    <property type="evidence" value="ECO:0007669"/>
    <property type="project" value="InterPro"/>
</dbReference>
<keyword evidence="4" id="KW-0349">Heme</keyword>
<evidence type="ECO:0000256" key="10">
    <source>
        <dbReference type="PIRSR" id="PIRSR600823-3"/>
    </source>
</evidence>
<dbReference type="AlphaFoldDB" id="A0AAV9EBC2"/>
<evidence type="ECO:0000256" key="5">
    <source>
        <dbReference type="ARBA" id="ARBA00022723"/>
    </source>
</evidence>
<dbReference type="SUPFAM" id="SSF48113">
    <property type="entry name" value="Heme-dependent peroxidases"/>
    <property type="match status" value="1"/>
</dbReference>
<reference evidence="13" key="2">
    <citation type="submission" date="2023-06" db="EMBL/GenBank/DDBJ databases">
        <authorList>
            <person name="Ma L."/>
            <person name="Liu K.-W."/>
            <person name="Li Z."/>
            <person name="Hsiao Y.-Y."/>
            <person name="Qi Y."/>
            <person name="Fu T."/>
            <person name="Tang G."/>
            <person name="Zhang D."/>
            <person name="Sun W.-H."/>
            <person name="Liu D.-K."/>
            <person name="Li Y."/>
            <person name="Chen G.-Z."/>
            <person name="Liu X.-D."/>
            <person name="Liao X.-Y."/>
            <person name="Jiang Y.-T."/>
            <person name="Yu X."/>
            <person name="Hao Y."/>
            <person name="Huang J."/>
            <person name="Zhao X.-W."/>
            <person name="Ke S."/>
            <person name="Chen Y.-Y."/>
            <person name="Wu W.-L."/>
            <person name="Hsu J.-L."/>
            <person name="Lin Y.-F."/>
            <person name="Huang M.-D."/>
            <person name="Li C.-Y."/>
            <person name="Huang L."/>
            <person name="Wang Z.-W."/>
            <person name="Zhao X."/>
            <person name="Zhong W.-Y."/>
            <person name="Peng D.-H."/>
            <person name="Ahmad S."/>
            <person name="Lan S."/>
            <person name="Zhang J.-S."/>
            <person name="Tsai W.-C."/>
            <person name="Van De Peer Y."/>
            <person name="Liu Z.-J."/>
        </authorList>
    </citation>
    <scope>NUCLEOTIDE SEQUENCE</scope>
    <source>
        <strain evidence="13">CP</strain>
        <tissue evidence="13">Leaves</tissue>
    </source>
</reference>
<keyword evidence="9" id="KW-0376">Hydrogen peroxide</keyword>
<evidence type="ECO:0000313" key="14">
    <source>
        <dbReference type="Proteomes" id="UP001180020"/>
    </source>
</evidence>